<feature type="coiled-coil region" evidence="6">
    <location>
        <begin position="228"/>
        <end position="255"/>
    </location>
</feature>
<evidence type="ECO:0000313" key="11">
    <source>
        <dbReference type="EMBL" id="SMD09635.1"/>
    </source>
</evidence>
<dbReference type="InterPro" id="IPR032807">
    <property type="entry name" value="GNVR"/>
</dbReference>
<evidence type="ECO:0000256" key="2">
    <source>
        <dbReference type="ARBA" id="ARBA00022475"/>
    </source>
</evidence>
<feature type="compositionally biased region" description="Basic and acidic residues" evidence="7">
    <location>
        <begin position="1"/>
        <end position="10"/>
    </location>
</feature>
<gene>
    <name evidence="11" type="ORF">SAMN06297251_12640</name>
</gene>
<dbReference type="RefSeq" id="WP_084412312.1">
    <property type="nucleotide sequence ID" value="NZ_FWXR01000026.1"/>
</dbReference>
<accession>A0A1W2EJ45</accession>
<dbReference type="EMBL" id="FWXR01000026">
    <property type="protein sequence ID" value="SMD09635.1"/>
    <property type="molecule type" value="Genomic_DNA"/>
</dbReference>
<feature type="domain" description="Tyrosine-protein kinase G-rich" evidence="10">
    <location>
        <begin position="407"/>
        <end position="476"/>
    </location>
</feature>
<dbReference type="InterPro" id="IPR003856">
    <property type="entry name" value="LPS_length_determ_N"/>
</dbReference>
<keyword evidence="12" id="KW-1185">Reference proteome</keyword>
<dbReference type="Pfam" id="PF13807">
    <property type="entry name" value="GNVR"/>
    <property type="match status" value="1"/>
</dbReference>
<evidence type="ECO:0000256" key="5">
    <source>
        <dbReference type="ARBA" id="ARBA00023136"/>
    </source>
</evidence>
<dbReference type="STRING" id="937218.SAMN06297251_12640"/>
<feature type="region of interest" description="Disordered" evidence="7">
    <location>
        <begin position="1"/>
        <end position="26"/>
    </location>
</feature>
<evidence type="ECO:0000259" key="10">
    <source>
        <dbReference type="Pfam" id="PF13807"/>
    </source>
</evidence>
<dbReference type="Proteomes" id="UP000192656">
    <property type="component" value="Unassembled WGS sequence"/>
</dbReference>
<feature type="compositionally biased region" description="Basic and acidic residues" evidence="7">
    <location>
        <begin position="591"/>
        <end position="603"/>
    </location>
</feature>
<feature type="compositionally biased region" description="Low complexity" evidence="7">
    <location>
        <begin position="648"/>
        <end position="660"/>
    </location>
</feature>
<name>A0A1W2EJ45_9HYPH</name>
<dbReference type="GO" id="GO:0004713">
    <property type="term" value="F:protein tyrosine kinase activity"/>
    <property type="evidence" value="ECO:0007669"/>
    <property type="project" value="TreeGrafter"/>
</dbReference>
<dbReference type="OrthoDB" id="230260at2"/>
<dbReference type="Pfam" id="PF02706">
    <property type="entry name" value="Wzz"/>
    <property type="match status" value="1"/>
</dbReference>
<organism evidence="11 12">
    <name type="scientific">Fulvimarina manganoxydans</name>
    <dbReference type="NCBI Taxonomy" id="937218"/>
    <lineage>
        <taxon>Bacteria</taxon>
        <taxon>Pseudomonadati</taxon>
        <taxon>Pseudomonadota</taxon>
        <taxon>Alphaproteobacteria</taxon>
        <taxon>Hyphomicrobiales</taxon>
        <taxon>Aurantimonadaceae</taxon>
        <taxon>Fulvimarina</taxon>
    </lineage>
</organism>
<proteinExistence type="predicted"/>
<sequence>MFSAPTDHRSPTSGARKANARGRPEPFGGDSLIDPVFIVQSVWNSKLLIVTCAVLGALIAIAIAMATPKMYTATSQILADPRDIKVVQNEVTPNGLPSEATLALIESQIAVVYSNDVLLKVVREADLLNDDEFNGQGWSLTGAIMDALGLSSPNTPSAEGEPLNRTELLTLRNLRRAMEVSRETKSFVLNLSVKTRSPVKSAKLANLLAETFIDELGRVQSSTARRASEALSGRLEELRQSVVAAERAVEDYKAENRLVGAGGRLVDDDYILRVNDQLARSRGEITALRVKAEQMRAATVDDVVEGSFPEELTSEALNRLRNSYSELRQQQAVLSASLGPRHPQRIANDQALNAAREAIRNEVNRIIAATQTELRRAEQTDKDLTTQFDDLKTKQLATSESFVKLRELEREVEASRAVYEAFLLRARETGEQESLNTANVRIISEATPPLEPSSLSRRTVVVLGFILGSGAGVALAGALALWSAMRVSLRRREEEDAMPASQAATGEAIAPAPAHFAVAPRWARPGHAHAMDLRGSDAPEIGEGVYETPAADRAEPVAARLALARTTPQTERSADQERHPQAAPSTRRSSLRSELDRVRRAMTGDDETNPLSAEPNDVQHGEPRRPIAAANDRPSEVEAERSVRLAEPSSLRGPSSGLRLAETGDASGRDDDQGQAGKTDDPNDIDDIQREIEAVKARLNALRGSKRQPA</sequence>
<dbReference type="AlphaFoldDB" id="A0A1W2EJ45"/>
<evidence type="ECO:0000313" key="12">
    <source>
        <dbReference type="Proteomes" id="UP000192656"/>
    </source>
</evidence>
<keyword evidence="3 8" id="KW-0812">Transmembrane</keyword>
<dbReference type="InterPro" id="IPR050445">
    <property type="entry name" value="Bact_polysacc_biosynth/exp"/>
</dbReference>
<evidence type="ECO:0000256" key="4">
    <source>
        <dbReference type="ARBA" id="ARBA00022989"/>
    </source>
</evidence>
<comment type="subcellular location">
    <subcellularLocation>
        <location evidence="1">Cell membrane</location>
        <topology evidence="1">Multi-pass membrane protein</topology>
    </subcellularLocation>
</comment>
<keyword evidence="5 8" id="KW-0472">Membrane</keyword>
<evidence type="ECO:0000256" key="8">
    <source>
        <dbReference type="SAM" id="Phobius"/>
    </source>
</evidence>
<evidence type="ECO:0000256" key="1">
    <source>
        <dbReference type="ARBA" id="ARBA00004651"/>
    </source>
</evidence>
<dbReference type="GO" id="GO:0005886">
    <property type="term" value="C:plasma membrane"/>
    <property type="evidence" value="ECO:0007669"/>
    <property type="project" value="UniProtKB-SubCell"/>
</dbReference>
<evidence type="ECO:0000259" key="9">
    <source>
        <dbReference type="Pfam" id="PF02706"/>
    </source>
</evidence>
<feature type="compositionally biased region" description="Basic and acidic residues" evidence="7">
    <location>
        <begin position="633"/>
        <end position="644"/>
    </location>
</feature>
<keyword evidence="6" id="KW-0175">Coiled coil</keyword>
<keyword evidence="4 8" id="KW-1133">Transmembrane helix</keyword>
<feature type="transmembrane region" description="Helical" evidence="8">
    <location>
        <begin position="47"/>
        <end position="66"/>
    </location>
</feature>
<evidence type="ECO:0000256" key="6">
    <source>
        <dbReference type="SAM" id="Coils"/>
    </source>
</evidence>
<feature type="transmembrane region" description="Helical" evidence="8">
    <location>
        <begin position="460"/>
        <end position="482"/>
    </location>
</feature>
<feature type="region of interest" description="Disordered" evidence="7">
    <location>
        <begin position="566"/>
        <end position="687"/>
    </location>
</feature>
<dbReference type="PANTHER" id="PTHR32309:SF13">
    <property type="entry name" value="FERRIC ENTEROBACTIN TRANSPORT PROTEIN FEPE"/>
    <property type="match status" value="1"/>
</dbReference>
<protein>
    <submittedName>
        <fullName evidence="11">Uncharacterized protein involved in exopolysaccharide biosynthesis</fullName>
    </submittedName>
</protein>
<reference evidence="11 12" key="1">
    <citation type="submission" date="2017-04" db="EMBL/GenBank/DDBJ databases">
        <authorList>
            <person name="Afonso C.L."/>
            <person name="Miller P.J."/>
            <person name="Scott M.A."/>
            <person name="Spackman E."/>
            <person name="Goraichik I."/>
            <person name="Dimitrov K.M."/>
            <person name="Suarez D.L."/>
            <person name="Swayne D.E."/>
        </authorList>
    </citation>
    <scope>NUCLEOTIDE SEQUENCE [LARGE SCALE GENOMIC DNA]</scope>
    <source>
        <strain evidence="11 12">CGMCC 1.10972</strain>
    </source>
</reference>
<feature type="coiled-coil region" evidence="6">
    <location>
        <begin position="360"/>
        <end position="425"/>
    </location>
</feature>
<evidence type="ECO:0000256" key="7">
    <source>
        <dbReference type="SAM" id="MobiDB-lite"/>
    </source>
</evidence>
<feature type="domain" description="Polysaccharide chain length determinant N-terminal" evidence="9">
    <location>
        <begin position="33"/>
        <end position="124"/>
    </location>
</feature>
<keyword evidence="2" id="KW-1003">Cell membrane</keyword>
<dbReference type="PANTHER" id="PTHR32309">
    <property type="entry name" value="TYROSINE-PROTEIN KINASE"/>
    <property type="match status" value="1"/>
</dbReference>
<evidence type="ECO:0000256" key="3">
    <source>
        <dbReference type="ARBA" id="ARBA00022692"/>
    </source>
</evidence>